<dbReference type="Gene3D" id="3.40.50.1400">
    <property type="match status" value="1"/>
</dbReference>
<comment type="caution">
    <text evidence="2">The sequence shown here is derived from an EMBL/GenBank/DDBJ whole genome shotgun (WGS) entry which is preliminary data.</text>
</comment>
<organism evidence="2 3">
    <name type="scientific">Streptomyces platensis</name>
    <dbReference type="NCBI Taxonomy" id="58346"/>
    <lineage>
        <taxon>Bacteria</taxon>
        <taxon>Bacillati</taxon>
        <taxon>Actinomycetota</taxon>
        <taxon>Actinomycetes</taxon>
        <taxon>Kitasatosporales</taxon>
        <taxon>Streptomycetaceae</taxon>
        <taxon>Streptomyces</taxon>
    </lineage>
</organism>
<evidence type="ECO:0000313" key="2">
    <source>
        <dbReference type="EMBL" id="OSY48433.1"/>
    </source>
</evidence>
<gene>
    <name evidence="2" type="ORF">BG653_00310</name>
</gene>
<name>A0ABX3Y6S8_STRPT</name>
<reference evidence="2 3" key="1">
    <citation type="submission" date="2016-09" db="EMBL/GenBank/DDBJ databases">
        <title>Streptomyces platensis DSM40041, a candidate organism with high potential of specific P450 cytochromes.</title>
        <authorList>
            <person name="Grumaz C."/>
            <person name="Vainshtein Y."/>
            <person name="Kirstahler P."/>
            <person name="Sohn K."/>
        </authorList>
    </citation>
    <scope>NUCLEOTIDE SEQUENCE [LARGE SCALE GENOMIC DNA]</scope>
    <source>
        <strain evidence="2 3">DSM 40041</strain>
    </source>
</reference>
<feature type="region of interest" description="Disordered" evidence="1">
    <location>
        <begin position="1"/>
        <end position="76"/>
    </location>
</feature>
<feature type="compositionally biased region" description="Basic and acidic residues" evidence="1">
    <location>
        <begin position="1"/>
        <end position="10"/>
    </location>
</feature>
<sequence>MTRGINRDGYRSTQPSLRAGGSEALACDAMSSPTGPAPGSPDFDAASPSPGAAPGLPVRMPRRQTGRHRKPEPLAAPEGAPALVLAVPGTPSGASRSLAEEVSSIARSELPGLDARIGYVDGGDDEFPSLEAVLAHAAAEHKDRVGADGQPDPGPAAVVVPLLAGPDSALLRRIRQAMMNSGSGAELTDVLGPHPLLAEALHVRLSEAGLARADRARLFTVATAADGIILATVGGEEAVQAAGITGMLLSARLAVPVLAAALDQEGAISRTAEQLRESGSQQLALAPYLIGPEISDGLLGAAAAEAGCASAEALGAYGTVGRLVLSNYAAAMGITLPTQAQGVPVR</sequence>
<feature type="compositionally biased region" description="Basic residues" evidence="1">
    <location>
        <begin position="60"/>
        <end position="70"/>
    </location>
</feature>
<keyword evidence="3" id="KW-1185">Reference proteome</keyword>
<evidence type="ECO:0000256" key="1">
    <source>
        <dbReference type="SAM" id="MobiDB-lite"/>
    </source>
</evidence>
<dbReference type="EMBL" id="MIGA01000001">
    <property type="protein sequence ID" value="OSY48433.1"/>
    <property type="molecule type" value="Genomic_DNA"/>
</dbReference>
<dbReference type="Proteomes" id="UP000194225">
    <property type="component" value="Unassembled WGS sequence"/>
</dbReference>
<protein>
    <recommendedName>
        <fullName evidence="4">Sirohydrochlorin cobaltochelatase</fullName>
    </recommendedName>
</protein>
<accession>A0ABX3Y6S8</accession>
<evidence type="ECO:0000313" key="3">
    <source>
        <dbReference type="Proteomes" id="UP000194225"/>
    </source>
</evidence>
<proteinExistence type="predicted"/>
<feature type="compositionally biased region" description="Low complexity" evidence="1">
    <location>
        <begin position="40"/>
        <end position="55"/>
    </location>
</feature>
<evidence type="ECO:0008006" key="4">
    <source>
        <dbReference type="Google" id="ProtNLM"/>
    </source>
</evidence>